<dbReference type="AlphaFoldDB" id="A0AAD8XX20"/>
<dbReference type="InterPro" id="IPR011043">
    <property type="entry name" value="Gal_Oxase/kelch_b-propeller"/>
</dbReference>
<dbReference type="CDD" id="cd00054">
    <property type="entry name" value="EGF_CA"/>
    <property type="match status" value="1"/>
</dbReference>
<keyword evidence="6" id="KW-1185">Reference proteome</keyword>
<reference evidence="5" key="1">
    <citation type="submission" date="2023-06" db="EMBL/GenBank/DDBJ databases">
        <title>Survivors Of The Sea: Transcriptome response of Skeletonema marinoi to long-term dormancy.</title>
        <authorList>
            <person name="Pinder M.I.M."/>
            <person name="Kourtchenko O."/>
            <person name="Robertson E.K."/>
            <person name="Larsson T."/>
            <person name="Maumus F."/>
            <person name="Osuna-Cruz C.M."/>
            <person name="Vancaester E."/>
            <person name="Stenow R."/>
            <person name="Vandepoele K."/>
            <person name="Ploug H."/>
            <person name="Bruchert V."/>
            <person name="Godhe A."/>
            <person name="Topel M."/>
        </authorList>
    </citation>
    <scope>NUCLEOTIDE SEQUENCE</scope>
    <source>
        <strain evidence="5">R05AC</strain>
    </source>
</reference>
<evidence type="ECO:0000313" key="5">
    <source>
        <dbReference type="EMBL" id="KAK1734988.1"/>
    </source>
</evidence>
<feature type="transmembrane region" description="Helical" evidence="3">
    <location>
        <begin position="242"/>
        <end position="264"/>
    </location>
</feature>
<feature type="disulfide bond" evidence="1">
    <location>
        <begin position="468"/>
        <end position="477"/>
    </location>
</feature>
<dbReference type="PROSITE" id="PS50026">
    <property type="entry name" value="EGF_3"/>
    <property type="match status" value="1"/>
</dbReference>
<protein>
    <recommendedName>
        <fullName evidence="4">EGF-like domain-containing protein</fullName>
    </recommendedName>
</protein>
<feature type="compositionally biased region" description="Polar residues" evidence="2">
    <location>
        <begin position="1"/>
        <end position="12"/>
    </location>
</feature>
<comment type="caution">
    <text evidence="5">The sequence shown here is derived from an EMBL/GenBank/DDBJ whole genome shotgun (WGS) entry which is preliminary data.</text>
</comment>
<evidence type="ECO:0000313" key="6">
    <source>
        <dbReference type="Proteomes" id="UP001224775"/>
    </source>
</evidence>
<feature type="region of interest" description="Disordered" evidence="2">
    <location>
        <begin position="1"/>
        <end position="46"/>
    </location>
</feature>
<dbReference type="PANTHER" id="PTHR24033">
    <property type="entry name" value="EGF-LIKE DOMAIN-CONTAINING PROTEIN"/>
    <property type="match status" value="1"/>
</dbReference>
<keyword evidence="1" id="KW-1015">Disulfide bond</keyword>
<keyword evidence="3" id="KW-0812">Transmembrane</keyword>
<feature type="domain" description="EGF-like" evidence="4">
    <location>
        <begin position="446"/>
        <end position="478"/>
    </location>
</feature>
<organism evidence="5 6">
    <name type="scientific">Skeletonema marinoi</name>
    <dbReference type="NCBI Taxonomy" id="267567"/>
    <lineage>
        <taxon>Eukaryota</taxon>
        <taxon>Sar</taxon>
        <taxon>Stramenopiles</taxon>
        <taxon>Ochrophyta</taxon>
        <taxon>Bacillariophyta</taxon>
        <taxon>Coscinodiscophyceae</taxon>
        <taxon>Thalassiosirophycidae</taxon>
        <taxon>Thalassiosirales</taxon>
        <taxon>Skeletonemataceae</taxon>
        <taxon>Skeletonema</taxon>
        <taxon>Skeletonema marinoi-dohrnii complex</taxon>
    </lineage>
</organism>
<dbReference type="PROSITE" id="PS01186">
    <property type="entry name" value="EGF_2"/>
    <property type="match status" value="1"/>
</dbReference>
<dbReference type="PANTHER" id="PTHR24033:SF151">
    <property type="entry name" value="NOTCH 2"/>
    <property type="match status" value="1"/>
</dbReference>
<feature type="transmembrane region" description="Helical" evidence="3">
    <location>
        <begin position="121"/>
        <end position="140"/>
    </location>
</feature>
<feature type="region of interest" description="Disordered" evidence="2">
    <location>
        <begin position="64"/>
        <end position="88"/>
    </location>
</feature>
<dbReference type="InterPro" id="IPR051830">
    <property type="entry name" value="NOTCH_homolog"/>
</dbReference>
<dbReference type="Proteomes" id="UP001224775">
    <property type="component" value="Unassembled WGS sequence"/>
</dbReference>
<feature type="compositionally biased region" description="Basic and acidic residues" evidence="2">
    <location>
        <begin position="23"/>
        <end position="34"/>
    </location>
</feature>
<keyword evidence="3" id="KW-1133">Transmembrane helix</keyword>
<feature type="compositionally biased region" description="Basic and acidic residues" evidence="2">
    <location>
        <begin position="71"/>
        <end position="88"/>
    </location>
</feature>
<dbReference type="SUPFAM" id="SSF50965">
    <property type="entry name" value="Galactose oxidase, central domain"/>
    <property type="match status" value="1"/>
</dbReference>
<feature type="transmembrane region" description="Helical" evidence="3">
    <location>
        <begin position="160"/>
        <end position="176"/>
    </location>
</feature>
<evidence type="ECO:0000256" key="3">
    <source>
        <dbReference type="SAM" id="Phobius"/>
    </source>
</evidence>
<dbReference type="SMART" id="SM00181">
    <property type="entry name" value="EGF"/>
    <property type="match status" value="2"/>
</dbReference>
<dbReference type="EMBL" id="JATAAI010000036">
    <property type="protein sequence ID" value="KAK1734988.1"/>
    <property type="molecule type" value="Genomic_DNA"/>
</dbReference>
<dbReference type="InterPro" id="IPR000742">
    <property type="entry name" value="EGF"/>
</dbReference>
<evidence type="ECO:0000256" key="2">
    <source>
        <dbReference type="SAM" id="MobiDB-lite"/>
    </source>
</evidence>
<accession>A0AAD8XX20</accession>
<evidence type="ECO:0000259" key="4">
    <source>
        <dbReference type="PROSITE" id="PS50026"/>
    </source>
</evidence>
<dbReference type="PROSITE" id="PS00022">
    <property type="entry name" value="EGF_1"/>
    <property type="match status" value="1"/>
</dbReference>
<name>A0AAD8XX20_9STRA</name>
<evidence type="ECO:0000256" key="1">
    <source>
        <dbReference type="PROSITE-ProRule" id="PRU00076"/>
    </source>
</evidence>
<comment type="caution">
    <text evidence="1">Lacks conserved residue(s) required for the propagation of feature annotation.</text>
</comment>
<keyword evidence="1" id="KW-0245">EGF-like domain</keyword>
<feature type="transmembrane region" description="Helical" evidence="3">
    <location>
        <begin position="291"/>
        <end position="314"/>
    </location>
</feature>
<proteinExistence type="predicted"/>
<feature type="transmembrane region" description="Helical" evidence="3">
    <location>
        <begin position="207"/>
        <end position="230"/>
    </location>
</feature>
<sequence length="1201" mass="133004">MDIYSKSNTNIGKNRRYQVPDSSTDKSPQEHAPDATDGAVTTSTQTELELDDCVKLCEEGGLTPSPIDDYDDKKDDDSSNNKRHELQSLRRRSSISDYTKRCLPEDTFSFLIYASVRSRSFFLAAFVFLLQIAILVILALDIFDLSNAKNPMSFPPNVEFPVRISEVLAIVIAIITQEDIRKAVNMLRDGFDQNLPKKFKGAAFAKWALSIALRASEGLLGLFVTFLLIMRSSSVLDLLLNFLAVEFVTMLDDVVFALISEGFLGRLLKKEAAKLSNTFYHVSHRSVDSRAALIVTVAYFVVLFAAFFAGWGIIFRKQERGEYLCDQIFAQFGDEVVPMLGTFTGLFRRQTHNFDDRLVGRRSVYKSVYNNTIDVQDGGALLAYCHAEMRWTLSLTEDNVTKPCTWLAASSESVDFDVLTTANSQWVVNTAQKRTVPLAQHFLACHDCTGKNMCKPYGNCTKQGTCECNSGYYGLRCEYPEPCERLEIDPRDEGFVKTGGSLFATKYYRLGGAETYHHPVYTSLGGNETLDDKTDILLFTGVRWILSSKYLFPGMKDVNDASELARNLSQFHGHFTDYSASYVSEPVHIDSPVDATASPLRKRWRYSTSDSEDLRLQPDLNKDFIEASLFCAECNNTTNPCSYEAVCLPDGTCSDCPNNSSGTMCQIPPTSNGQCNKYFNNIHFDFDGGDCCDNTCRSTRENICGKADGGYIDKGYPWCKGAANQWQLSGDPVYGVSSASRSGRAVALSGKGTILAVADPGVSIFRLFDKDGSEWIQRGQSIQGPLESDFGLAISLSDESLDITRSPLSSPTVTLVVGAPSLKDQGRGLVRVFKCSTFGCMQRGYDIEGDGSFGTSVSITKDGNNIAIGGAGSTDGKEVKVFTWSNNDWQQKGIVEIDRRVHSDPLHRYMQQGYYVSLSGDYLAVGELKSRKTVASGAVSMRLITHVYKWDEDKWVELDSIRKNFYFDESFRDQWPLKSVVIKGNTLAIGSKSSVDVYSWSEILSKWITREIELVPSDVNGLVGWSVDLSEDASVLAVGTSVENAQPTDESIHMYQWNGTHYRALFNGVPAGPAASVSLSSDGKAVAVGLPFDTWKGGSTRVYSFHPSSPCDDPSEIPLRISFITDASPEETSWELRVDSQIKWSNGPLSVYTTYVEEMCISATSCAKFIVDDSKGDGVSLWTNTGNSSTHIFRFAQEFRL</sequence>
<keyword evidence="3" id="KW-0472">Membrane</keyword>
<gene>
    <name evidence="5" type="ORF">QTG54_014448</name>
</gene>